<evidence type="ECO:0000313" key="3">
    <source>
        <dbReference type="Proteomes" id="UP000253099"/>
    </source>
</evidence>
<dbReference type="AlphaFoldDB" id="A0A366M9S3"/>
<dbReference type="EMBL" id="NIZT01000070">
    <property type="protein sequence ID" value="RBQ22299.1"/>
    <property type="molecule type" value="Genomic_DNA"/>
</dbReference>
<protein>
    <submittedName>
        <fullName evidence="2">Uncharacterized protein</fullName>
    </submittedName>
</protein>
<keyword evidence="1" id="KW-1133">Transmembrane helix</keyword>
<proteinExistence type="predicted"/>
<organism evidence="2 3">
    <name type="scientific">Candidatus Methanobinarius endosymbioticus</name>
    <dbReference type="NCBI Taxonomy" id="2006182"/>
    <lineage>
        <taxon>Archaea</taxon>
        <taxon>Methanobacteriati</taxon>
        <taxon>Methanobacteriota</taxon>
        <taxon>Methanomada group</taxon>
        <taxon>Methanobacteria</taxon>
        <taxon>Methanobacteriales</taxon>
        <taxon>Methanobacteriaceae</taxon>
        <taxon>Candidatus Methanobinarius</taxon>
    </lineage>
</organism>
<name>A0A366M9S3_9EURY</name>
<keyword evidence="1" id="KW-0812">Transmembrane</keyword>
<comment type="caution">
    <text evidence="2">The sequence shown here is derived from an EMBL/GenBank/DDBJ whole genome shotgun (WGS) entry which is preliminary data.</text>
</comment>
<keyword evidence="3" id="KW-1185">Reference proteome</keyword>
<accession>A0A366M9S3</accession>
<keyword evidence="1" id="KW-0472">Membrane</keyword>
<feature type="transmembrane region" description="Helical" evidence="1">
    <location>
        <begin position="12"/>
        <end position="33"/>
    </location>
</feature>
<sequence>MEGPIKMSFSSYMLDIGLTCLIYPILGLFYGLISDNIINKSIN</sequence>
<evidence type="ECO:0000313" key="2">
    <source>
        <dbReference type="EMBL" id="RBQ22299.1"/>
    </source>
</evidence>
<gene>
    <name evidence="2" type="ORF">ALNOE001_20290</name>
</gene>
<reference evidence="2 3" key="1">
    <citation type="submission" date="2018-06" db="EMBL/GenBank/DDBJ databases">
        <title>Genomic insight into two independent archaeal endosymbiosis events.</title>
        <authorList>
            <person name="Lind A.E."/>
            <person name="Lewis W.H."/>
            <person name="Spang A."/>
            <person name="Guy L."/>
            <person name="Embley M.T."/>
            <person name="Ettema T.J.G."/>
        </authorList>
    </citation>
    <scope>NUCLEOTIDE SEQUENCE [LARGE SCALE GENOMIC DNA]</scope>
    <source>
        <strain evidence="2">NOE</strain>
    </source>
</reference>
<evidence type="ECO:0000256" key="1">
    <source>
        <dbReference type="SAM" id="Phobius"/>
    </source>
</evidence>
<dbReference type="Proteomes" id="UP000253099">
    <property type="component" value="Unassembled WGS sequence"/>
</dbReference>